<dbReference type="PANTHER" id="PTHR23419:SF8">
    <property type="entry name" value="FI09726P"/>
    <property type="match status" value="1"/>
</dbReference>
<organism evidence="2 3">
    <name type="scientific">Pseudoalteromonas ulvae</name>
    <dbReference type="NCBI Taxonomy" id="107327"/>
    <lineage>
        <taxon>Bacteria</taxon>
        <taxon>Pseudomonadati</taxon>
        <taxon>Pseudomonadota</taxon>
        <taxon>Gammaproteobacteria</taxon>
        <taxon>Alteromonadales</taxon>
        <taxon>Pseudoalteromonadaceae</taxon>
        <taxon>Pseudoalteromonas</taxon>
    </lineage>
</organism>
<evidence type="ECO:0000313" key="3">
    <source>
        <dbReference type="Proteomes" id="UP000194841"/>
    </source>
</evidence>
<evidence type="ECO:0000313" key="2">
    <source>
        <dbReference type="EMBL" id="OUL57298.1"/>
    </source>
</evidence>
<proteinExistence type="inferred from homology"/>
<dbReference type="OrthoDB" id="37622at2"/>
<dbReference type="RefSeq" id="WP_086744756.1">
    <property type="nucleotide sequence ID" value="NZ_MWPV01000004.1"/>
</dbReference>
<evidence type="ECO:0000256" key="1">
    <source>
        <dbReference type="ARBA" id="ARBA00010169"/>
    </source>
</evidence>
<dbReference type="GO" id="GO:0010038">
    <property type="term" value="P:response to metal ion"/>
    <property type="evidence" value="ECO:0007669"/>
    <property type="project" value="InterPro"/>
</dbReference>
<dbReference type="SUPFAM" id="SSF54913">
    <property type="entry name" value="GlnB-like"/>
    <property type="match status" value="1"/>
</dbReference>
<dbReference type="Proteomes" id="UP000194841">
    <property type="component" value="Unassembled WGS sequence"/>
</dbReference>
<dbReference type="InterPro" id="IPR004323">
    <property type="entry name" value="Ion_tolerance_CutA"/>
</dbReference>
<dbReference type="AlphaFoldDB" id="A0A244CP03"/>
<comment type="similarity">
    <text evidence="1">Belongs to the CutA family.</text>
</comment>
<name>A0A244CP03_PSEDV</name>
<dbReference type="EMBL" id="MWPV01000004">
    <property type="protein sequence ID" value="OUL57298.1"/>
    <property type="molecule type" value="Genomic_DNA"/>
</dbReference>
<protein>
    <submittedName>
        <fullName evidence="2">Divalent-cation tolerance protein CutA</fullName>
    </submittedName>
</protein>
<dbReference type="InterPro" id="IPR011322">
    <property type="entry name" value="N-reg_PII-like_a/b"/>
</dbReference>
<accession>A0A244CP03</accession>
<dbReference type="InterPro" id="IPR015867">
    <property type="entry name" value="N-reg_PII/ATP_PRibTrfase_C"/>
</dbReference>
<dbReference type="Gene3D" id="3.30.70.120">
    <property type="match status" value="1"/>
</dbReference>
<dbReference type="PANTHER" id="PTHR23419">
    <property type="entry name" value="DIVALENT CATION TOLERANCE CUTA-RELATED"/>
    <property type="match status" value="1"/>
</dbReference>
<sequence>MIFCTCTNQDEARKIAMHLLQTKLAACINILPEVESLYLWQGELETSVESKLLIKTQQEKVNDVISTIKLHHSYDVPEIQAVPVIAGNPDYFNWIDKVIS</sequence>
<gene>
    <name evidence="2" type="ORF">B1199_14120</name>
</gene>
<keyword evidence="3" id="KW-1185">Reference proteome</keyword>
<dbReference type="GO" id="GO:0005507">
    <property type="term" value="F:copper ion binding"/>
    <property type="evidence" value="ECO:0007669"/>
    <property type="project" value="TreeGrafter"/>
</dbReference>
<reference evidence="2 3" key="1">
    <citation type="submission" date="2017-02" db="EMBL/GenBank/DDBJ databases">
        <title>Pseudoalteromonas ulvae TC14 Genome.</title>
        <authorList>
            <person name="Molmeret M."/>
        </authorList>
    </citation>
    <scope>NUCLEOTIDE SEQUENCE [LARGE SCALE GENOMIC DNA]</scope>
    <source>
        <strain evidence="2">TC14</strain>
    </source>
</reference>
<comment type="caution">
    <text evidence="2">The sequence shown here is derived from an EMBL/GenBank/DDBJ whole genome shotgun (WGS) entry which is preliminary data.</text>
</comment>
<dbReference type="Pfam" id="PF03091">
    <property type="entry name" value="CutA1"/>
    <property type="match status" value="1"/>
</dbReference>